<name>A0A1I8B621_MELHA</name>
<dbReference type="Proteomes" id="UP000095281">
    <property type="component" value="Unplaced"/>
</dbReference>
<accession>A0A1I8B621</accession>
<dbReference type="WBParaSite" id="MhA1_Contig1483.frz3.gene8">
    <property type="protein sequence ID" value="MhA1_Contig1483.frz3.gene8"/>
    <property type="gene ID" value="MhA1_Contig1483.frz3.gene8"/>
</dbReference>
<dbReference type="InterPro" id="IPR003656">
    <property type="entry name" value="Znf_BED"/>
</dbReference>
<evidence type="ECO:0000256" key="1">
    <source>
        <dbReference type="ARBA" id="ARBA00022723"/>
    </source>
</evidence>
<keyword evidence="1" id="KW-0479">Metal-binding</keyword>
<feature type="domain" description="BED-type" evidence="5">
    <location>
        <begin position="1"/>
        <end position="50"/>
    </location>
</feature>
<organism evidence="6 7">
    <name type="scientific">Meloidogyne hapla</name>
    <name type="common">Root-knot nematode worm</name>
    <dbReference type="NCBI Taxonomy" id="6305"/>
    <lineage>
        <taxon>Eukaryota</taxon>
        <taxon>Metazoa</taxon>
        <taxon>Ecdysozoa</taxon>
        <taxon>Nematoda</taxon>
        <taxon>Chromadorea</taxon>
        <taxon>Rhabditida</taxon>
        <taxon>Tylenchina</taxon>
        <taxon>Tylenchomorpha</taxon>
        <taxon>Tylenchoidea</taxon>
        <taxon>Meloidogynidae</taxon>
        <taxon>Meloidogyninae</taxon>
        <taxon>Meloidogyne</taxon>
    </lineage>
</organism>
<evidence type="ECO:0000259" key="5">
    <source>
        <dbReference type="PROSITE" id="PS50808"/>
    </source>
</evidence>
<evidence type="ECO:0000256" key="2">
    <source>
        <dbReference type="ARBA" id="ARBA00022771"/>
    </source>
</evidence>
<keyword evidence="2 4" id="KW-0863">Zinc-finger</keyword>
<dbReference type="PROSITE" id="PS50808">
    <property type="entry name" value="ZF_BED"/>
    <property type="match status" value="1"/>
</dbReference>
<dbReference type="GO" id="GO:0008270">
    <property type="term" value="F:zinc ion binding"/>
    <property type="evidence" value="ECO:0007669"/>
    <property type="project" value="UniProtKB-KW"/>
</dbReference>
<keyword evidence="6" id="KW-1185">Reference proteome</keyword>
<evidence type="ECO:0000313" key="6">
    <source>
        <dbReference type="Proteomes" id="UP000095281"/>
    </source>
</evidence>
<evidence type="ECO:0000313" key="7">
    <source>
        <dbReference type="WBParaSite" id="MhA1_Contig1483.frz3.gene8"/>
    </source>
</evidence>
<protein>
    <submittedName>
        <fullName evidence="7">BED-type domain-containing protein</fullName>
    </submittedName>
</protein>
<dbReference type="GO" id="GO:0003677">
    <property type="term" value="F:DNA binding"/>
    <property type="evidence" value="ECO:0007669"/>
    <property type="project" value="InterPro"/>
</dbReference>
<dbReference type="SUPFAM" id="SSF57667">
    <property type="entry name" value="beta-beta-alpha zinc fingers"/>
    <property type="match status" value="1"/>
</dbReference>
<dbReference type="AlphaFoldDB" id="A0A1I8B621"/>
<evidence type="ECO:0000256" key="3">
    <source>
        <dbReference type="ARBA" id="ARBA00022833"/>
    </source>
</evidence>
<evidence type="ECO:0000256" key="4">
    <source>
        <dbReference type="PROSITE-ProRule" id="PRU00027"/>
    </source>
</evidence>
<sequence>MSLIWKYFSLPGRVAFCKNCNFSKNHPPRSPTNFLISHLRSSHPELYDELYVILMDFGQVFDVYEDETEEALLKESNSNIPKPSVRQFENTPQNNLVLRQGLRQRRRFHPSIPINFVNGGN</sequence>
<proteinExistence type="predicted"/>
<dbReference type="InterPro" id="IPR036236">
    <property type="entry name" value="Znf_C2H2_sf"/>
</dbReference>
<reference evidence="7" key="1">
    <citation type="submission" date="2016-11" db="UniProtKB">
        <authorList>
            <consortium name="WormBaseParasite"/>
        </authorList>
    </citation>
    <scope>IDENTIFICATION</scope>
</reference>
<keyword evidence="3" id="KW-0862">Zinc</keyword>